<evidence type="ECO:0000313" key="2">
    <source>
        <dbReference type="Proteomes" id="UP001596028"/>
    </source>
</evidence>
<proteinExistence type="predicted"/>
<organism evidence="1 2">
    <name type="scientific">Cohnella hongkongensis</name>
    <dbReference type="NCBI Taxonomy" id="178337"/>
    <lineage>
        <taxon>Bacteria</taxon>
        <taxon>Bacillati</taxon>
        <taxon>Bacillota</taxon>
        <taxon>Bacilli</taxon>
        <taxon>Bacillales</taxon>
        <taxon>Paenibacillaceae</taxon>
        <taxon>Cohnella</taxon>
    </lineage>
</organism>
<reference evidence="2" key="1">
    <citation type="journal article" date="2019" name="Int. J. Syst. Evol. Microbiol.">
        <title>The Global Catalogue of Microorganisms (GCM) 10K type strain sequencing project: providing services to taxonomists for standard genome sequencing and annotation.</title>
        <authorList>
            <consortium name="The Broad Institute Genomics Platform"/>
            <consortium name="The Broad Institute Genome Sequencing Center for Infectious Disease"/>
            <person name="Wu L."/>
            <person name="Ma J."/>
        </authorList>
    </citation>
    <scope>NUCLEOTIDE SEQUENCE [LARGE SCALE GENOMIC DNA]</scope>
    <source>
        <strain evidence="2">CCUG 49571</strain>
    </source>
</reference>
<sequence>MIPLRNSLPYDVLMQDVVALECPFCKSANVRLPLTPEDVQAMYGGARKRTIVFPCCQSSLRFIDADRDYLLANRAIR</sequence>
<comment type="caution">
    <text evidence="1">The sequence shown here is derived from an EMBL/GenBank/DDBJ whole genome shotgun (WGS) entry which is preliminary data.</text>
</comment>
<protein>
    <submittedName>
        <fullName evidence="1">Uncharacterized protein</fullName>
    </submittedName>
</protein>
<evidence type="ECO:0000313" key="1">
    <source>
        <dbReference type="EMBL" id="MFC4597076.1"/>
    </source>
</evidence>
<gene>
    <name evidence="1" type="ORF">ACFO3S_02390</name>
</gene>
<name>A0ABV9F8K9_9BACL</name>
<keyword evidence="2" id="KW-1185">Reference proteome</keyword>
<dbReference type="RefSeq" id="WP_378091829.1">
    <property type="nucleotide sequence ID" value="NZ_JBHSEP010000001.1"/>
</dbReference>
<accession>A0ABV9F8K9</accession>
<dbReference type="Proteomes" id="UP001596028">
    <property type="component" value="Unassembled WGS sequence"/>
</dbReference>
<dbReference type="EMBL" id="JBHSEP010000001">
    <property type="protein sequence ID" value="MFC4597076.1"/>
    <property type="molecule type" value="Genomic_DNA"/>
</dbReference>